<feature type="domain" description="HTH deoR-type" evidence="7">
    <location>
        <begin position="3"/>
        <end position="58"/>
    </location>
</feature>
<keyword evidence="9" id="KW-1185">Reference proteome</keyword>
<dbReference type="EMBL" id="VDMA02000005">
    <property type="protein sequence ID" value="KAB8185483.1"/>
    <property type="molecule type" value="Genomic_DNA"/>
</dbReference>
<organism evidence="8 9">
    <name type="scientific">Microbispora catharanthi</name>
    <dbReference type="NCBI Taxonomy" id="1712871"/>
    <lineage>
        <taxon>Bacteria</taxon>
        <taxon>Bacillati</taxon>
        <taxon>Actinomycetota</taxon>
        <taxon>Actinomycetes</taxon>
        <taxon>Streptosporangiales</taxon>
        <taxon>Streptosporangiaceae</taxon>
        <taxon>Microbispora</taxon>
    </lineage>
</organism>
<dbReference type="Gene3D" id="1.10.10.10">
    <property type="entry name" value="Winged helix-like DNA-binding domain superfamily/Winged helix DNA-binding domain"/>
    <property type="match status" value="1"/>
</dbReference>
<keyword evidence="4" id="KW-0238">DNA-binding</keyword>
<comment type="function">
    <text evidence="6">Repressor of the lactose catabolism operon. Galactose-6-phosphate is the inducer.</text>
</comment>
<gene>
    <name evidence="8" type="ORF">FH610_011915</name>
</gene>
<accession>A0A5N6BYZ1</accession>
<dbReference type="AlphaFoldDB" id="A0A5N6BYZ1"/>
<comment type="caution">
    <text evidence="8">The sequence shown here is derived from an EMBL/GenBank/DDBJ whole genome shotgun (WGS) entry which is preliminary data.</text>
</comment>
<dbReference type="SUPFAM" id="SSF100950">
    <property type="entry name" value="NagB/RpiA/CoA transferase-like"/>
    <property type="match status" value="1"/>
</dbReference>
<dbReference type="PRINTS" id="PR00037">
    <property type="entry name" value="HTHLACR"/>
</dbReference>
<dbReference type="InterPro" id="IPR018356">
    <property type="entry name" value="Tscrpt_reg_HTH_DeoR_CS"/>
</dbReference>
<dbReference type="InterPro" id="IPR036390">
    <property type="entry name" value="WH_DNA-bd_sf"/>
</dbReference>
<dbReference type="InterPro" id="IPR036388">
    <property type="entry name" value="WH-like_DNA-bd_sf"/>
</dbReference>
<proteinExistence type="predicted"/>
<dbReference type="PANTHER" id="PTHR30363:SF4">
    <property type="entry name" value="GLYCEROL-3-PHOSPHATE REGULON REPRESSOR"/>
    <property type="match status" value="1"/>
</dbReference>
<evidence type="ECO:0000313" key="8">
    <source>
        <dbReference type="EMBL" id="KAB8185483.1"/>
    </source>
</evidence>
<dbReference type="GO" id="GO:0003700">
    <property type="term" value="F:DNA-binding transcription factor activity"/>
    <property type="evidence" value="ECO:0007669"/>
    <property type="project" value="InterPro"/>
</dbReference>
<dbReference type="InterPro" id="IPR050313">
    <property type="entry name" value="Carb_Metab_HTH_regulators"/>
</dbReference>
<dbReference type="Pfam" id="PF08220">
    <property type="entry name" value="HTH_DeoR"/>
    <property type="match status" value="1"/>
</dbReference>
<dbReference type="PANTHER" id="PTHR30363">
    <property type="entry name" value="HTH-TYPE TRANSCRIPTIONAL REGULATOR SRLR-RELATED"/>
    <property type="match status" value="1"/>
</dbReference>
<dbReference type="InterPro" id="IPR037171">
    <property type="entry name" value="NagB/RpiA_transferase-like"/>
</dbReference>
<protein>
    <recommendedName>
        <fullName evidence="1">Lactose phosphotransferase system repressor</fullName>
    </recommendedName>
</protein>
<dbReference type="SMART" id="SM00420">
    <property type="entry name" value="HTH_DEOR"/>
    <property type="match status" value="1"/>
</dbReference>
<evidence type="ECO:0000256" key="3">
    <source>
        <dbReference type="ARBA" id="ARBA00023015"/>
    </source>
</evidence>
<evidence type="ECO:0000256" key="1">
    <source>
        <dbReference type="ARBA" id="ARBA00021390"/>
    </source>
</evidence>
<evidence type="ECO:0000256" key="2">
    <source>
        <dbReference type="ARBA" id="ARBA00022491"/>
    </source>
</evidence>
<evidence type="ECO:0000256" key="4">
    <source>
        <dbReference type="ARBA" id="ARBA00023125"/>
    </source>
</evidence>
<dbReference type="InterPro" id="IPR014036">
    <property type="entry name" value="DeoR-like_C"/>
</dbReference>
<dbReference type="PROSITE" id="PS00894">
    <property type="entry name" value="HTH_DEOR_1"/>
    <property type="match status" value="1"/>
</dbReference>
<keyword evidence="5" id="KW-0804">Transcription</keyword>
<reference evidence="8 9" key="1">
    <citation type="submission" date="2019-10" db="EMBL/GenBank/DDBJ databases">
        <title>Nonomuraea sp. nov., isolated from Phyllanthus amarus.</title>
        <authorList>
            <person name="Klykleung N."/>
            <person name="Tanasupawat S."/>
        </authorList>
    </citation>
    <scope>NUCLEOTIDE SEQUENCE [LARGE SCALE GENOMIC DNA]</scope>
    <source>
        <strain evidence="8 9">CR1-09</strain>
    </source>
</reference>
<dbReference type="Pfam" id="PF00455">
    <property type="entry name" value="DeoRC"/>
    <property type="match status" value="1"/>
</dbReference>
<evidence type="ECO:0000259" key="7">
    <source>
        <dbReference type="PROSITE" id="PS51000"/>
    </source>
</evidence>
<dbReference type="SUPFAM" id="SSF46785">
    <property type="entry name" value="Winged helix' DNA-binding domain"/>
    <property type="match status" value="1"/>
</dbReference>
<dbReference type="PROSITE" id="PS51000">
    <property type="entry name" value="HTH_DEOR_2"/>
    <property type="match status" value="1"/>
</dbReference>
<evidence type="ECO:0000313" key="9">
    <source>
        <dbReference type="Proteomes" id="UP000313066"/>
    </source>
</evidence>
<dbReference type="RefSeq" id="WP_139574380.1">
    <property type="nucleotide sequence ID" value="NZ_VDMA02000005.1"/>
</dbReference>
<name>A0A5N6BYZ1_9ACTN</name>
<keyword evidence="3" id="KW-0805">Transcription regulation</keyword>
<evidence type="ECO:0000256" key="5">
    <source>
        <dbReference type="ARBA" id="ARBA00023163"/>
    </source>
</evidence>
<dbReference type="InterPro" id="IPR001034">
    <property type="entry name" value="DeoR_HTH"/>
</dbReference>
<sequence>MLPAQRHQRIIEALGRKGTVRTEDLAALLGVSHETVRRDLAILERRALLVRVHGGATSAPSGTGEELSYLERSTSQSEAKAVIGELAAQLLRPGQTVIIDVGTTAVHVARAVPPSFRGVVATCSLLVAAELAGRPGVEVLVAGGRVRQGDLAVSNAHTLGFFQDLRADVAFLGSGGVDAEAGLTDYFLDEVATKRVILANTARTYVLADSSKHGRVAAYRVCALDDLSGLITDGEPSPALASALVRAGAEMINP</sequence>
<dbReference type="SMART" id="SM01134">
    <property type="entry name" value="DeoRC"/>
    <property type="match status" value="1"/>
</dbReference>
<dbReference type="Gene3D" id="3.40.50.1360">
    <property type="match status" value="1"/>
</dbReference>
<keyword evidence="2" id="KW-0678">Repressor</keyword>
<dbReference type="GO" id="GO:0003677">
    <property type="term" value="F:DNA binding"/>
    <property type="evidence" value="ECO:0007669"/>
    <property type="project" value="UniProtKB-KW"/>
</dbReference>
<evidence type="ECO:0000256" key="6">
    <source>
        <dbReference type="ARBA" id="ARBA00024937"/>
    </source>
</evidence>
<dbReference type="Proteomes" id="UP000313066">
    <property type="component" value="Unassembled WGS sequence"/>
</dbReference>